<keyword evidence="3" id="KW-1185">Reference proteome</keyword>
<dbReference type="EMBL" id="KK539188">
    <property type="protein sequence ID" value="KFP30362.1"/>
    <property type="molecule type" value="Genomic_DNA"/>
</dbReference>
<name>A0A091JYT2_COLST</name>
<dbReference type="InterPro" id="IPR008919">
    <property type="entry name" value="Retrov_capsid_N"/>
</dbReference>
<dbReference type="Gene3D" id="1.10.375.10">
    <property type="entry name" value="Human Immunodeficiency Virus Type 1 Capsid Protein"/>
    <property type="match status" value="1"/>
</dbReference>
<dbReference type="PANTHER" id="PTHR33166">
    <property type="entry name" value="GAG_P30 DOMAIN-CONTAINING PROTEIN"/>
    <property type="match status" value="1"/>
</dbReference>
<accession>A0A091JYT2</accession>
<organism evidence="2 3">
    <name type="scientific">Colius striatus</name>
    <name type="common">Speckled mousebird</name>
    <dbReference type="NCBI Taxonomy" id="57412"/>
    <lineage>
        <taxon>Eukaryota</taxon>
        <taxon>Metazoa</taxon>
        <taxon>Chordata</taxon>
        <taxon>Craniata</taxon>
        <taxon>Vertebrata</taxon>
        <taxon>Euteleostomi</taxon>
        <taxon>Archelosauria</taxon>
        <taxon>Archosauria</taxon>
        <taxon>Dinosauria</taxon>
        <taxon>Saurischia</taxon>
        <taxon>Theropoda</taxon>
        <taxon>Coelurosauria</taxon>
        <taxon>Aves</taxon>
        <taxon>Neognathae</taxon>
        <taxon>Neoaves</taxon>
        <taxon>Telluraves</taxon>
        <taxon>Coraciimorphae</taxon>
        <taxon>Coliiformes</taxon>
        <taxon>Coliidae</taxon>
        <taxon>Colius</taxon>
    </lineage>
</organism>
<dbReference type="GO" id="GO:0019068">
    <property type="term" value="P:virion assembly"/>
    <property type="evidence" value="ECO:0007669"/>
    <property type="project" value="InterPro"/>
</dbReference>
<feature type="domain" description="Core shell protein Gag P30" evidence="1">
    <location>
        <begin position="7"/>
        <end position="142"/>
    </location>
</feature>
<evidence type="ECO:0000313" key="2">
    <source>
        <dbReference type="EMBL" id="KFP30362.1"/>
    </source>
</evidence>
<dbReference type="AlphaFoldDB" id="A0A091JYT2"/>
<protein>
    <recommendedName>
        <fullName evidence="1">Core shell protein Gag P30 domain-containing protein</fullName>
    </recommendedName>
</protein>
<proteinExistence type="predicted"/>
<dbReference type="InterPro" id="IPR003036">
    <property type="entry name" value="Gag_P30"/>
</dbReference>
<dbReference type="SUPFAM" id="SSF47943">
    <property type="entry name" value="Retrovirus capsid protein, N-terminal core domain"/>
    <property type="match status" value="1"/>
</dbReference>
<dbReference type="InterPro" id="IPR050462">
    <property type="entry name" value="Retroviral_Gag-Pol_poly"/>
</dbReference>
<evidence type="ECO:0000259" key="1">
    <source>
        <dbReference type="Pfam" id="PF02093"/>
    </source>
</evidence>
<dbReference type="Proteomes" id="UP000053615">
    <property type="component" value="Unassembled WGS sequence"/>
</dbReference>
<evidence type="ECO:0000313" key="3">
    <source>
        <dbReference type="Proteomes" id="UP000053615"/>
    </source>
</evidence>
<feature type="non-terminal residue" evidence="2">
    <location>
        <position position="1"/>
    </location>
</feature>
<feature type="non-terminal residue" evidence="2">
    <location>
        <position position="142"/>
    </location>
</feature>
<gene>
    <name evidence="2" type="ORF">N325_00728</name>
</gene>
<dbReference type="Pfam" id="PF02093">
    <property type="entry name" value="Gag_p30"/>
    <property type="match status" value="1"/>
</dbReference>
<reference evidence="2 3" key="1">
    <citation type="submission" date="2014-04" db="EMBL/GenBank/DDBJ databases">
        <title>Genome evolution of avian class.</title>
        <authorList>
            <person name="Zhang G."/>
            <person name="Li C."/>
        </authorList>
    </citation>
    <scope>NUCLEOTIDE SEQUENCE [LARGE SCALE GENOMIC DNA]</scope>
    <source>
        <strain evidence="2">BGI_N325</strain>
    </source>
</reference>
<sequence length="142" mass="16523">VPFTTNDLDSWKETVREYREDPIGIAKRFDMILKTLDLNWRDTDTMLDALTETEKLLVLKTTKTQVQAQITGGTLVGWTVCQCIPLTDPGWDPNDCNEYQQLQQYQQWIKYGLENAIPKTINWSMLYVVRQGPFETPSEFLD</sequence>